<accession>A0ACB8VH86</accession>
<gene>
    <name evidence="1" type="ORF">L3Q82_004629</name>
</gene>
<reference evidence="1" key="1">
    <citation type="submission" date="2022-04" db="EMBL/GenBank/DDBJ databases">
        <title>Jade perch genome.</title>
        <authorList>
            <person name="Chao B."/>
        </authorList>
    </citation>
    <scope>NUCLEOTIDE SEQUENCE</scope>
    <source>
        <strain evidence="1">CB-2022</strain>
    </source>
</reference>
<evidence type="ECO:0000313" key="2">
    <source>
        <dbReference type="Proteomes" id="UP000831701"/>
    </source>
</evidence>
<keyword evidence="2" id="KW-1185">Reference proteome</keyword>
<sequence>MQKDWFFSQNDTIKFHTGGKTQMRAGVTTTGLSWFGDDSYPTMSCLHKRPKRTQSEEQAFQEQERKVAKENGKRLGFEGDADLQFLLVGGKLIKIRSNSWKKRRFFKLQDDYKTFCHESHKAFRRNQTFSIDDIDSVRKGRQSEGLNKYTDPSVDEQCFSIIFKGRKKNLDLMASDEVVAKKWVNGLEKILSNMSNLSSQQKSEQYP</sequence>
<name>A0ACB8VH86_9TELE</name>
<evidence type="ECO:0000313" key="1">
    <source>
        <dbReference type="EMBL" id="KAI3354820.1"/>
    </source>
</evidence>
<protein>
    <submittedName>
        <fullName evidence="1">Uncharacterized protein</fullName>
    </submittedName>
</protein>
<comment type="caution">
    <text evidence="1">The sequence shown here is derived from an EMBL/GenBank/DDBJ whole genome shotgun (WGS) entry which is preliminary data.</text>
</comment>
<organism evidence="1 2">
    <name type="scientific">Scortum barcoo</name>
    <name type="common">barcoo grunter</name>
    <dbReference type="NCBI Taxonomy" id="214431"/>
    <lineage>
        <taxon>Eukaryota</taxon>
        <taxon>Metazoa</taxon>
        <taxon>Chordata</taxon>
        <taxon>Craniata</taxon>
        <taxon>Vertebrata</taxon>
        <taxon>Euteleostomi</taxon>
        <taxon>Actinopterygii</taxon>
        <taxon>Neopterygii</taxon>
        <taxon>Teleostei</taxon>
        <taxon>Neoteleostei</taxon>
        <taxon>Acanthomorphata</taxon>
        <taxon>Eupercaria</taxon>
        <taxon>Centrarchiformes</taxon>
        <taxon>Terapontoidei</taxon>
        <taxon>Terapontidae</taxon>
        <taxon>Scortum</taxon>
    </lineage>
</organism>
<dbReference type="EMBL" id="CM041551">
    <property type="protein sequence ID" value="KAI3354820.1"/>
    <property type="molecule type" value="Genomic_DNA"/>
</dbReference>
<proteinExistence type="predicted"/>
<dbReference type="Proteomes" id="UP000831701">
    <property type="component" value="Chromosome 21"/>
</dbReference>